<organism evidence="2 3">
    <name type="scientific">Chryseobacterium aquifrigidense</name>
    <dbReference type="NCBI Taxonomy" id="558021"/>
    <lineage>
        <taxon>Bacteria</taxon>
        <taxon>Pseudomonadati</taxon>
        <taxon>Bacteroidota</taxon>
        <taxon>Flavobacteriia</taxon>
        <taxon>Flavobacteriales</taxon>
        <taxon>Weeksellaceae</taxon>
        <taxon>Chryseobacterium group</taxon>
        <taxon>Chryseobacterium</taxon>
    </lineage>
</organism>
<gene>
    <name evidence="2" type="ORF">FB551_0097</name>
</gene>
<keyword evidence="3" id="KW-1185">Reference proteome</keyword>
<dbReference type="AlphaFoldDB" id="A0A543EFR9"/>
<accession>A0A543EFR9</accession>
<sequence>MDLFSRIKNKANSIINNINNNARVDKIADEITNCKSKRVFLFQTPTHTNIGDHAIAEGQLKFFQENLPEHHIFEINQSQMKYFIEKYRHTIHPDDLIFIHGGGNFGNEYMREENLRRMVIQNFPENKTILFPQTIYYSNDQIGEAELKRTQDIFEKHANLILTAREEQSFELMKKYFPKNKVILTPDIVLYTEYSFENEREYALEVIRNDQESILTADDKDKITQILKERFNKIIKSDMHCDKITDLDIKSVRKRVLTNKLLQFSKAKIVVTDRLHGMVLCIISGTPCVVFSNYNQKVIGTYNWIKYLKYVKFVKNVEEANKAIDELLSNDNYEKYNPQEIRKFYLPLIENVNE</sequence>
<evidence type="ECO:0000259" key="1">
    <source>
        <dbReference type="Pfam" id="PF04230"/>
    </source>
</evidence>
<reference evidence="2 3" key="1">
    <citation type="submission" date="2019-06" db="EMBL/GenBank/DDBJ databases">
        <title>Sorghum-associated microbial communities from plants grown in Nebraska, USA.</title>
        <authorList>
            <person name="Schachtman D."/>
        </authorList>
    </citation>
    <scope>NUCLEOTIDE SEQUENCE [LARGE SCALE GENOMIC DNA]</scope>
    <source>
        <strain evidence="2 3">110</strain>
    </source>
</reference>
<feature type="domain" description="Polysaccharide pyruvyl transferase" evidence="1">
    <location>
        <begin position="49"/>
        <end position="293"/>
    </location>
</feature>
<dbReference type="GO" id="GO:0016740">
    <property type="term" value="F:transferase activity"/>
    <property type="evidence" value="ECO:0007669"/>
    <property type="project" value="UniProtKB-KW"/>
</dbReference>
<protein>
    <submittedName>
        <fullName evidence="2">Pyruvyl transferase EpsI</fullName>
    </submittedName>
</protein>
<proteinExistence type="predicted"/>
<dbReference type="Pfam" id="PF04230">
    <property type="entry name" value="PS_pyruv_trans"/>
    <property type="match status" value="1"/>
</dbReference>
<comment type="caution">
    <text evidence="2">The sequence shown here is derived from an EMBL/GenBank/DDBJ whole genome shotgun (WGS) entry which is preliminary data.</text>
</comment>
<dbReference type="RefSeq" id="WP_142013954.1">
    <property type="nucleotide sequence ID" value="NZ_VFPD01000001.1"/>
</dbReference>
<dbReference type="InterPro" id="IPR007345">
    <property type="entry name" value="Polysacch_pyruvyl_Trfase"/>
</dbReference>
<name>A0A543EFR9_9FLAO</name>
<evidence type="ECO:0000313" key="3">
    <source>
        <dbReference type="Proteomes" id="UP000316437"/>
    </source>
</evidence>
<dbReference type="EMBL" id="VFPD01000001">
    <property type="protein sequence ID" value="TQM20428.1"/>
    <property type="molecule type" value="Genomic_DNA"/>
</dbReference>
<dbReference type="Proteomes" id="UP000316437">
    <property type="component" value="Unassembled WGS sequence"/>
</dbReference>
<keyword evidence="2" id="KW-0808">Transferase</keyword>
<evidence type="ECO:0000313" key="2">
    <source>
        <dbReference type="EMBL" id="TQM20428.1"/>
    </source>
</evidence>